<dbReference type="Proteomes" id="UP000308652">
    <property type="component" value="Unassembled WGS sequence"/>
</dbReference>
<evidence type="ECO:0000313" key="3">
    <source>
        <dbReference type="Proteomes" id="UP000308652"/>
    </source>
</evidence>
<dbReference type="OrthoDB" id="3265817at2759"/>
<dbReference type="EMBL" id="ML213614">
    <property type="protein sequence ID" value="TFK36347.1"/>
    <property type="molecule type" value="Genomic_DNA"/>
</dbReference>
<sequence>MSLESLEKLPMVPRTLSVDIPGISSADSSLAPSPTGILESATSASSSSLSSHTLSVKFAPLPKLAPRKRRSTTPLGIAARGQMVRRRRGMYEAEPVPVQQNPMWTEEELEQQRLKQDKMNEKKEGDVEDPFVALGRMMKGAGKTLWRRMSQKELSKTRAMEEEKEKNSDESGERHSSLEDSEGPKQEKPLSTAKDPSRTVLAPLFSNGEETEHKVEEEGRVWEEEIDDRFPLNIGQTETIIEGRGLYTSPTTPTGTTVTAKVEVLKTPPPPPPAAKTGSV</sequence>
<feature type="compositionally biased region" description="Basic and acidic residues" evidence="1">
    <location>
        <begin position="210"/>
        <end position="222"/>
    </location>
</feature>
<feature type="region of interest" description="Disordered" evidence="1">
    <location>
        <begin position="62"/>
        <end position="81"/>
    </location>
</feature>
<evidence type="ECO:0000313" key="2">
    <source>
        <dbReference type="EMBL" id="TFK36347.1"/>
    </source>
</evidence>
<organism evidence="2 3">
    <name type="scientific">Crucibulum laeve</name>
    <dbReference type="NCBI Taxonomy" id="68775"/>
    <lineage>
        <taxon>Eukaryota</taxon>
        <taxon>Fungi</taxon>
        <taxon>Dikarya</taxon>
        <taxon>Basidiomycota</taxon>
        <taxon>Agaricomycotina</taxon>
        <taxon>Agaricomycetes</taxon>
        <taxon>Agaricomycetidae</taxon>
        <taxon>Agaricales</taxon>
        <taxon>Agaricineae</taxon>
        <taxon>Nidulariaceae</taxon>
        <taxon>Crucibulum</taxon>
    </lineage>
</organism>
<protein>
    <submittedName>
        <fullName evidence="2">Uncharacterized protein</fullName>
    </submittedName>
</protein>
<keyword evidence="3" id="KW-1185">Reference proteome</keyword>
<evidence type="ECO:0000256" key="1">
    <source>
        <dbReference type="SAM" id="MobiDB-lite"/>
    </source>
</evidence>
<dbReference type="AlphaFoldDB" id="A0A5C3LUW3"/>
<feature type="compositionally biased region" description="Basic and acidic residues" evidence="1">
    <location>
        <begin position="110"/>
        <end position="125"/>
    </location>
</feature>
<feature type="region of interest" description="Disordered" evidence="1">
    <location>
        <begin position="92"/>
        <end position="222"/>
    </location>
</feature>
<name>A0A5C3LUW3_9AGAR</name>
<feature type="compositionally biased region" description="Low complexity" evidence="1">
    <location>
        <begin position="40"/>
        <end position="52"/>
    </location>
</feature>
<accession>A0A5C3LUW3</accession>
<reference evidence="2 3" key="1">
    <citation type="journal article" date="2019" name="Nat. Ecol. Evol.">
        <title>Megaphylogeny resolves global patterns of mushroom evolution.</title>
        <authorList>
            <person name="Varga T."/>
            <person name="Krizsan K."/>
            <person name="Foldi C."/>
            <person name="Dima B."/>
            <person name="Sanchez-Garcia M."/>
            <person name="Sanchez-Ramirez S."/>
            <person name="Szollosi G.J."/>
            <person name="Szarkandi J.G."/>
            <person name="Papp V."/>
            <person name="Albert L."/>
            <person name="Andreopoulos W."/>
            <person name="Angelini C."/>
            <person name="Antonin V."/>
            <person name="Barry K.W."/>
            <person name="Bougher N.L."/>
            <person name="Buchanan P."/>
            <person name="Buyck B."/>
            <person name="Bense V."/>
            <person name="Catcheside P."/>
            <person name="Chovatia M."/>
            <person name="Cooper J."/>
            <person name="Damon W."/>
            <person name="Desjardin D."/>
            <person name="Finy P."/>
            <person name="Geml J."/>
            <person name="Haridas S."/>
            <person name="Hughes K."/>
            <person name="Justo A."/>
            <person name="Karasinski D."/>
            <person name="Kautmanova I."/>
            <person name="Kiss B."/>
            <person name="Kocsube S."/>
            <person name="Kotiranta H."/>
            <person name="LaButti K.M."/>
            <person name="Lechner B.E."/>
            <person name="Liimatainen K."/>
            <person name="Lipzen A."/>
            <person name="Lukacs Z."/>
            <person name="Mihaltcheva S."/>
            <person name="Morgado L.N."/>
            <person name="Niskanen T."/>
            <person name="Noordeloos M.E."/>
            <person name="Ohm R.A."/>
            <person name="Ortiz-Santana B."/>
            <person name="Ovrebo C."/>
            <person name="Racz N."/>
            <person name="Riley R."/>
            <person name="Savchenko A."/>
            <person name="Shiryaev A."/>
            <person name="Soop K."/>
            <person name="Spirin V."/>
            <person name="Szebenyi C."/>
            <person name="Tomsovsky M."/>
            <person name="Tulloss R.E."/>
            <person name="Uehling J."/>
            <person name="Grigoriev I.V."/>
            <person name="Vagvolgyi C."/>
            <person name="Papp T."/>
            <person name="Martin F.M."/>
            <person name="Miettinen O."/>
            <person name="Hibbett D.S."/>
            <person name="Nagy L.G."/>
        </authorList>
    </citation>
    <scope>NUCLEOTIDE SEQUENCE [LARGE SCALE GENOMIC DNA]</scope>
    <source>
        <strain evidence="2 3">CBS 166.37</strain>
    </source>
</reference>
<gene>
    <name evidence="2" type="ORF">BDQ12DRAFT_686771</name>
</gene>
<proteinExistence type="predicted"/>
<feature type="region of interest" description="Disordered" evidence="1">
    <location>
        <begin position="18"/>
        <end position="52"/>
    </location>
</feature>
<feature type="compositionally biased region" description="Basic and acidic residues" evidence="1">
    <location>
        <begin position="150"/>
        <end position="188"/>
    </location>
</feature>